<organism evidence="11 12">
    <name type="scientific">Faecalibacterium prausnitzii</name>
    <dbReference type="NCBI Taxonomy" id="853"/>
    <lineage>
        <taxon>Bacteria</taxon>
        <taxon>Bacillati</taxon>
        <taxon>Bacillota</taxon>
        <taxon>Clostridia</taxon>
        <taxon>Eubacteriales</taxon>
        <taxon>Oscillospiraceae</taxon>
        <taxon>Faecalibacterium</taxon>
    </lineage>
</organism>
<evidence type="ECO:0000256" key="8">
    <source>
        <dbReference type="ARBA" id="ARBA00023326"/>
    </source>
</evidence>
<proteinExistence type="inferred from homology"/>
<evidence type="ECO:0000313" key="12">
    <source>
        <dbReference type="Proteomes" id="UP000219901"/>
    </source>
</evidence>
<feature type="compositionally biased region" description="Basic and acidic residues" evidence="10">
    <location>
        <begin position="1"/>
        <end position="18"/>
    </location>
</feature>
<comment type="similarity">
    <text evidence="2">Belongs to the faeC family.</text>
</comment>
<comment type="function">
    <text evidence="9">Involved in degradation of plant cell walls. Hydrolyzes the feruloyl-arabinose ester bond in arabinoxylans, and the feruloyl-galactose ester bond in pectin. Active against paranitrophenyl-acetate, methyl ferulate and wheat arabinoxylan.</text>
</comment>
<dbReference type="GO" id="GO:0045493">
    <property type="term" value="P:xylan catabolic process"/>
    <property type="evidence" value="ECO:0007669"/>
    <property type="project" value="UniProtKB-KW"/>
</dbReference>
<dbReference type="InterPro" id="IPR006311">
    <property type="entry name" value="TAT_signal"/>
</dbReference>
<protein>
    <submittedName>
        <fullName evidence="11">Poly(3-hydroxybutyrate) depolymerase</fullName>
    </submittedName>
</protein>
<reference evidence="11 12" key="1">
    <citation type="journal article" date="2017" name="Front. Microbiol.">
        <title>New Insights into the Diversity of the Genus Faecalibacterium.</title>
        <authorList>
            <person name="Benevides L."/>
            <person name="Burman S."/>
            <person name="Martin R."/>
            <person name="Robert V."/>
            <person name="Thomas M."/>
            <person name="Miquel S."/>
            <person name="Chain F."/>
            <person name="Sokol H."/>
            <person name="Bermudez-Humaran L.G."/>
            <person name="Morrison M."/>
            <person name="Langella P."/>
            <person name="Azevedo V.A."/>
            <person name="Chatel J.M."/>
            <person name="Soares S."/>
        </authorList>
    </citation>
    <scope>NUCLEOTIDE SEQUENCE [LARGE SCALE GENOMIC DNA]</scope>
    <source>
        <strain evidence="11 12">CNCM I 4546</strain>
    </source>
</reference>
<evidence type="ECO:0000256" key="7">
    <source>
        <dbReference type="ARBA" id="ARBA00023277"/>
    </source>
</evidence>
<evidence type="ECO:0000313" key="11">
    <source>
        <dbReference type="EMBL" id="PDX73351.1"/>
    </source>
</evidence>
<dbReference type="GO" id="GO:0030600">
    <property type="term" value="F:feruloyl esterase activity"/>
    <property type="evidence" value="ECO:0007669"/>
    <property type="project" value="InterPro"/>
</dbReference>
<evidence type="ECO:0000256" key="4">
    <source>
        <dbReference type="ARBA" id="ARBA00022651"/>
    </source>
</evidence>
<comment type="caution">
    <text evidence="11">The sequence shown here is derived from an EMBL/GenBank/DDBJ whole genome shotgun (WGS) entry which is preliminary data.</text>
</comment>
<dbReference type="SUPFAM" id="SSF53474">
    <property type="entry name" value="alpha/beta-Hydrolases"/>
    <property type="match status" value="3"/>
</dbReference>
<keyword evidence="6" id="KW-0378">Hydrolase</keyword>
<evidence type="ECO:0000256" key="2">
    <source>
        <dbReference type="ARBA" id="ARBA00010278"/>
    </source>
</evidence>
<keyword evidence="3" id="KW-0964">Secreted</keyword>
<dbReference type="EMBL" id="NMTV01000025">
    <property type="protein sequence ID" value="PDX73351.1"/>
    <property type="molecule type" value="Genomic_DNA"/>
</dbReference>
<evidence type="ECO:0000256" key="9">
    <source>
        <dbReference type="ARBA" id="ARBA00025250"/>
    </source>
</evidence>
<feature type="region of interest" description="Disordered" evidence="10">
    <location>
        <begin position="1"/>
        <end position="28"/>
    </location>
</feature>
<keyword evidence="8" id="KW-0624">Polysaccharide degradation</keyword>
<keyword evidence="5" id="KW-0732">Signal</keyword>
<dbReference type="PANTHER" id="PTHR38050">
    <property type="match status" value="1"/>
</dbReference>
<dbReference type="PROSITE" id="PS51318">
    <property type="entry name" value="TAT"/>
    <property type="match status" value="1"/>
</dbReference>
<sequence length="674" mass="72943">MLKQEGTCREKKSEKKQESPAFKAGHNKVRRHLQKGENTMKRRDFMKLSAATALGATVAAMAPSALAATELDQTNGDLHTTVDRKTAAMGLGDGKTFAYDPENPYLNVNVGLFHDAQVMVGGQNVGAATYYLPDGMDPWAPAVIVLTPDNTTARAFSGSVTGRMWRTVACKNKIAVVFFGPENGGSWNLSLSSAGRDDAAALDALYQLMRKKGVKLSGAFSMDKSHTALVGYKEGGAAALLFGARWASDFSSICAVDAVEVPAASLEAVGGEYVLPFPGDSTRGVQEEAIAAKTADTPVWFVRSKADTANKAALDFYLNANQAVSKGNGVYVSSRTGSAAEVWVTEKAQCPAAIWEKFSGQFKRFMALQLPGRVAKAEDFTRRGFDIHEEWVNGELRRWMVYVPSTYTGSKKVPLVLVMHGYTASMYAIAEESRWYDVAEQNGFIVVFAQGLVRPADLMGNIPTAMWLAGPFAALAGKDTDPSVDLEFINSLLDRMERDYSIDTTRVYATGHSNGSLMTWATACRYASRFAAIAPVGYMFAPLPELDPAVLLPTWAFLGEYDSAGVAELVEDNGTVKALQGWNAHNATNEAAVAESTSYDGAFVTKSFMGGNAPLVQYTVVKDTPHVYLQEESVAIWNEFFSRYSRGADGTLYYQGNAVTAGKHQPSADWYAAK</sequence>
<dbReference type="AlphaFoldDB" id="A0A2A7A2I0"/>
<evidence type="ECO:0000256" key="1">
    <source>
        <dbReference type="ARBA" id="ARBA00004613"/>
    </source>
</evidence>
<dbReference type="InterPro" id="IPR043595">
    <property type="entry name" value="FaeB/C/D"/>
</dbReference>
<evidence type="ECO:0000256" key="10">
    <source>
        <dbReference type="SAM" id="MobiDB-lite"/>
    </source>
</evidence>
<accession>A0A2A7A2I0</accession>
<evidence type="ECO:0000256" key="3">
    <source>
        <dbReference type="ARBA" id="ARBA00022525"/>
    </source>
</evidence>
<dbReference type="GO" id="GO:0005576">
    <property type="term" value="C:extracellular region"/>
    <property type="evidence" value="ECO:0007669"/>
    <property type="project" value="UniProtKB-SubCell"/>
</dbReference>
<keyword evidence="7" id="KW-0119">Carbohydrate metabolism</keyword>
<dbReference type="InterPro" id="IPR029058">
    <property type="entry name" value="AB_hydrolase_fold"/>
</dbReference>
<dbReference type="PANTHER" id="PTHR38050:SF1">
    <property type="entry name" value="FERULOYL ESTERASE C"/>
    <property type="match status" value="1"/>
</dbReference>
<name>A0A2A7A2I0_9FIRM</name>
<evidence type="ECO:0000256" key="6">
    <source>
        <dbReference type="ARBA" id="ARBA00022801"/>
    </source>
</evidence>
<evidence type="ECO:0000256" key="5">
    <source>
        <dbReference type="ARBA" id="ARBA00022729"/>
    </source>
</evidence>
<comment type="subcellular location">
    <subcellularLocation>
        <location evidence="1">Secreted</location>
    </subcellularLocation>
</comment>
<gene>
    <name evidence="11" type="ORF">CGS55_03575</name>
</gene>
<keyword evidence="4" id="KW-0858">Xylan degradation</keyword>
<dbReference type="Proteomes" id="UP000219901">
    <property type="component" value="Unassembled WGS sequence"/>
</dbReference>
<dbReference type="Gene3D" id="3.40.50.1820">
    <property type="entry name" value="alpha/beta hydrolase"/>
    <property type="match status" value="2"/>
</dbReference>